<organism evidence="10 11">
    <name type="scientific">Trichuris muris</name>
    <name type="common">Mouse whipworm</name>
    <dbReference type="NCBI Taxonomy" id="70415"/>
    <lineage>
        <taxon>Eukaryota</taxon>
        <taxon>Metazoa</taxon>
        <taxon>Ecdysozoa</taxon>
        <taxon>Nematoda</taxon>
        <taxon>Enoplea</taxon>
        <taxon>Dorylaimia</taxon>
        <taxon>Trichinellida</taxon>
        <taxon>Trichuridae</taxon>
        <taxon>Trichuris</taxon>
    </lineage>
</organism>
<feature type="chain" id="PRO_5024367442" description="WAP four-disulfide core domain protein 5" evidence="8">
    <location>
        <begin position="20"/>
        <end position="784"/>
    </location>
</feature>
<name>A0A5S6QIH3_TRIMR</name>
<dbReference type="WBParaSite" id="TMUE_2000006662.1">
    <property type="protein sequence ID" value="TMUE_2000006662.1"/>
    <property type="gene ID" value="WBGene00294272"/>
</dbReference>
<sequence>MALIVCAFIWLTSSTLIDAAIEKVVKPGHCPTRPPVAGMANFCNNDGDCDGPKKCCLTSRGYDCAYPLYSPIQSEQVVGQCPPSKPRISGKWVDMCSKHANCPDPQKCCDTELGNRCTDVGLVVGQGERPGSCPREPRIRGTKYDCRRDDDCDGGFKCCYTVEGRECVEPSKEVRPSVKPGHCPSRPPIAGMANFCNNDGDCDGPKKCCLTSRGYDCAYPLYSPIQSEQVVGQCPPSRPRVPGKWTDMCSKHANCPDPQKCCDTELGNRCTDVGLVVGGGERPGSCPREPRIRGTKYDCRRDDDCDGGFKCCYTVEGRECVESSKEVRPSVKPGHCPTRPPVAGMANFCNNDGDCDGPKKCCLTSRGYDCAYPLYSPIQSEQVVGQCPPSKPRISGKWVDMCSKHANCPDPQKCCDTELGNRCTDVGLVVGLGERPGSCPREPRIRGTKYDCRRDDDCDGGFKCCYTVEGRECVEPSKEVGPAVKPGHCPTRPPVAGMANFCNNDGDCDGPKKCCLTSRGYDCAYPLYSPIQSEPGVGQCPPSKPRISGKWVDMCSKHANCPDPQKCCDTEFGNRCMNVGLEVGQGRRPGNCPKEPRIRGTKYDCRRDDDCDGGLKCCYTIEGRECVQPGKEVELVKPGHCPTNPPLAGMANFCNNDGDCEGPKKCCLTSRGYDCTHPLLFPAQSEPVVGECPPSRPRIPGRWTDMCSKHANCPDPQKCCDTELGNRCMNVGLVAGQGERPGRCPKEPRIRGTKYDCRRDDDCDGLKKCCYTTEGRDCVHAIFH</sequence>
<evidence type="ECO:0000313" key="10">
    <source>
        <dbReference type="Proteomes" id="UP000046395"/>
    </source>
</evidence>
<accession>A0A5S6QIH3</accession>
<feature type="domain" description="WAP" evidence="9">
    <location>
        <begin position="176"/>
        <end position="221"/>
    </location>
</feature>
<comment type="subcellular location">
    <subcellularLocation>
        <location evidence="2">Secreted</location>
    </subcellularLocation>
</comment>
<evidence type="ECO:0000256" key="8">
    <source>
        <dbReference type="SAM" id="SignalP"/>
    </source>
</evidence>
<dbReference type="PANTHER" id="PTHR19441:SF39">
    <property type="entry name" value="WAP FOUR-DISULFIDE CORE DOMAIN PROTEIN 5"/>
    <property type="match status" value="1"/>
</dbReference>
<evidence type="ECO:0000256" key="7">
    <source>
        <dbReference type="ARBA" id="ARBA00023157"/>
    </source>
</evidence>
<keyword evidence="7" id="KW-1015">Disulfide bond</keyword>
<evidence type="ECO:0000256" key="4">
    <source>
        <dbReference type="ARBA" id="ARBA00022525"/>
    </source>
</evidence>
<dbReference type="AlphaFoldDB" id="A0A5S6QIH3"/>
<keyword evidence="10" id="KW-1185">Reference proteome</keyword>
<dbReference type="InterPro" id="IPR050514">
    <property type="entry name" value="WAP_four-disulfide_core"/>
</dbReference>
<dbReference type="GO" id="GO:0004867">
    <property type="term" value="F:serine-type endopeptidase inhibitor activity"/>
    <property type="evidence" value="ECO:0007669"/>
    <property type="project" value="TreeGrafter"/>
</dbReference>
<feature type="domain" description="WAP" evidence="9">
    <location>
        <begin position="23"/>
        <end position="68"/>
    </location>
</feature>
<keyword evidence="4" id="KW-0964">Secreted</keyword>
<dbReference type="PANTHER" id="PTHR19441">
    <property type="entry name" value="WHEY ACDIC PROTEIN WAP"/>
    <property type="match status" value="1"/>
</dbReference>
<feature type="domain" description="WAP" evidence="9">
    <location>
        <begin position="126"/>
        <end position="171"/>
    </location>
</feature>
<protein>
    <recommendedName>
        <fullName evidence="3">WAP four-disulfide core domain protein 5</fullName>
    </recommendedName>
</protein>
<dbReference type="Gene3D" id="4.10.75.10">
    <property type="entry name" value="Elafin-like"/>
    <property type="match status" value="15"/>
</dbReference>
<feature type="domain" description="WAP" evidence="9">
    <location>
        <begin position="432"/>
        <end position="477"/>
    </location>
</feature>
<reference evidence="11" key="1">
    <citation type="submission" date="2019-12" db="UniProtKB">
        <authorList>
            <consortium name="WormBaseParasite"/>
        </authorList>
    </citation>
    <scope>IDENTIFICATION</scope>
</reference>
<dbReference type="Proteomes" id="UP000046395">
    <property type="component" value="Unassembled WGS sequence"/>
</dbReference>
<evidence type="ECO:0000313" key="11">
    <source>
        <dbReference type="WBParaSite" id="TMUE_2000006662.1"/>
    </source>
</evidence>
<keyword evidence="6" id="KW-0677">Repeat</keyword>
<feature type="signal peptide" evidence="8">
    <location>
        <begin position="1"/>
        <end position="19"/>
    </location>
</feature>
<proteinExistence type="predicted"/>
<keyword evidence="5 8" id="KW-0732">Signal</keyword>
<evidence type="ECO:0000256" key="5">
    <source>
        <dbReference type="ARBA" id="ARBA00022729"/>
    </source>
</evidence>
<dbReference type="SUPFAM" id="SSF57256">
    <property type="entry name" value="Elafin-like"/>
    <property type="match status" value="15"/>
</dbReference>
<dbReference type="InterPro" id="IPR036645">
    <property type="entry name" value="Elafin-like_sf"/>
</dbReference>
<dbReference type="Pfam" id="PF00095">
    <property type="entry name" value="WAP"/>
    <property type="match status" value="15"/>
</dbReference>
<feature type="domain" description="WAP" evidence="9">
    <location>
        <begin position="634"/>
        <end position="679"/>
    </location>
</feature>
<dbReference type="GO" id="GO:0019731">
    <property type="term" value="P:antibacterial humoral response"/>
    <property type="evidence" value="ECO:0007669"/>
    <property type="project" value="TreeGrafter"/>
</dbReference>
<dbReference type="GO" id="GO:0005615">
    <property type="term" value="C:extracellular space"/>
    <property type="evidence" value="ECO:0007669"/>
    <property type="project" value="TreeGrafter"/>
</dbReference>
<feature type="domain" description="WAP" evidence="9">
    <location>
        <begin position="329"/>
        <end position="374"/>
    </location>
</feature>
<evidence type="ECO:0000256" key="1">
    <source>
        <dbReference type="ARBA" id="ARBA00003209"/>
    </source>
</evidence>
<feature type="domain" description="WAP" evidence="9">
    <location>
        <begin position="737"/>
        <end position="782"/>
    </location>
</feature>
<dbReference type="InterPro" id="IPR008197">
    <property type="entry name" value="WAP_dom"/>
</dbReference>
<evidence type="ECO:0000256" key="3">
    <source>
        <dbReference type="ARBA" id="ARBA00017105"/>
    </source>
</evidence>
<feature type="domain" description="WAP" evidence="9">
    <location>
        <begin position="279"/>
        <end position="324"/>
    </location>
</feature>
<feature type="domain" description="WAP" evidence="9">
    <location>
        <begin position="482"/>
        <end position="527"/>
    </location>
</feature>
<feature type="domain" description="WAP" evidence="9">
    <location>
        <begin position="585"/>
        <end position="630"/>
    </location>
</feature>
<dbReference type="SMART" id="SM00217">
    <property type="entry name" value="WAP"/>
    <property type="match status" value="10"/>
</dbReference>
<evidence type="ECO:0000259" key="9">
    <source>
        <dbReference type="PROSITE" id="PS51390"/>
    </source>
</evidence>
<evidence type="ECO:0000256" key="2">
    <source>
        <dbReference type="ARBA" id="ARBA00004613"/>
    </source>
</evidence>
<dbReference type="PROSITE" id="PS51390">
    <property type="entry name" value="WAP"/>
    <property type="match status" value="10"/>
</dbReference>
<evidence type="ECO:0000256" key="6">
    <source>
        <dbReference type="ARBA" id="ARBA00022737"/>
    </source>
</evidence>
<comment type="function">
    <text evidence="1">Putative acid-stable proteinase inhibitor.</text>
</comment>
<dbReference type="GO" id="GO:0045087">
    <property type="term" value="P:innate immune response"/>
    <property type="evidence" value="ECO:0007669"/>
    <property type="project" value="TreeGrafter"/>
</dbReference>